<dbReference type="HOGENOM" id="CLU_1486713_0_0_10"/>
<sequence>MSQNEAISVDVAKDNDTLIFFVSNNTDFTQDVIFTVKDLEGLEGNTNPLLKRLNPQVTDIFHKLKITGPYNYNFDFLNEFPKEHLINEAFTVGDDILLNKGIVIFEKTDCGRCQTTMAYLNAKNKPYAKLNITDNPMYNQLMWELLELNGYLGDSVKTPVILVNGAISFSHEDLEGFLEQL</sequence>
<dbReference type="AlphaFoldDB" id="A3U705"/>
<dbReference type="InterPro" id="IPR036249">
    <property type="entry name" value="Thioredoxin-like_sf"/>
</dbReference>
<gene>
    <name evidence="2" type="ordered locus">CA2559_04665</name>
</gene>
<dbReference type="Proteomes" id="UP000002297">
    <property type="component" value="Chromosome"/>
</dbReference>
<keyword evidence="3" id="KW-1185">Reference proteome</keyword>
<reference evidence="2 3" key="1">
    <citation type="journal article" date="2010" name="J. Bacteriol.">
        <title>The complete genome sequence of Croceibacter atlanticus HTCC2559T.</title>
        <authorList>
            <person name="Oh H.M."/>
            <person name="Kang I."/>
            <person name="Ferriera S."/>
            <person name="Giovannoni S.J."/>
            <person name="Cho J.C."/>
        </authorList>
    </citation>
    <scope>NUCLEOTIDE SEQUENCE [LARGE SCALE GENOMIC DNA]</scope>
    <source>
        <strain evidence="3">ATCC BAA-628 / HTCC2559 / KCTC 12090</strain>
    </source>
</reference>
<dbReference type="EMBL" id="CP002046">
    <property type="protein sequence ID" value="EAP88022.1"/>
    <property type="molecule type" value="Genomic_DNA"/>
</dbReference>
<evidence type="ECO:0000313" key="2">
    <source>
        <dbReference type="EMBL" id="EAP88022.1"/>
    </source>
</evidence>
<organism evidence="2 3">
    <name type="scientific">Croceibacter atlanticus (strain ATCC BAA-628 / JCM 21780 / CIP 108009 / IAM 15332 / KCTC 12090 / HTCC2559)</name>
    <dbReference type="NCBI Taxonomy" id="216432"/>
    <lineage>
        <taxon>Bacteria</taxon>
        <taxon>Pseudomonadati</taxon>
        <taxon>Bacteroidota</taxon>
        <taxon>Flavobacteriia</taxon>
        <taxon>Flavobacteriales</taxon>
        <taxon>Flavobacteriaceae</taxon>
        <taxon>Croceibacter</taxon>
    </lineage>
</organism>
<name>A3U705_CROAH</name>
<proteinExistence type="predicted"/>
<dbReference type="Gene3D" id="3.40.30.10">
    <property type="entry name" value="Glutaredoxin"/>
    <property type="match status" value="1"/>
</dbReference>
<protein>
    <recommendedName>
        <fullName evidence="1">Glutaredoxin domain-containing protein</fullName>
    </recommendedName>
</protein>
<dbReference type="STRING" id="216432.CA2559_04665"/>
<feature type="domain" description="Glutaredoxin" evidence="1">
    <location>
        <begin position="102"/>
        <end position="165"/>
    </location>
</feature>
<dbReference type="PROSITE" id="PS51354">
    <property type="entry name" value="GLUTAREDOXIN_2"/>
    <property type="match status" value="1"/>
</dbReference>
<dbReference type="InterPro" id="IPR002109">
    <property type="entry name" value="Glutaredoxin"/>
</dbReference>
<accession>A3U705</accession>
<dbReference type="Pfam" id="PF00462">
    <property type="entry name" value="Glutaredoxin"/>
    <property type="match status" value="1"/>
</dbReference>
<dbReference type="KEGG" id="cat:CA2559_04665"/>
<evidence type="ECO:0000259" key="1">
    <source>
        <dbReference type="Pfam" id="PF00462"/>
    </source>
</evidence>
<dbReference type="SUPFAM" id="SSF52833">
    <property type="entry name" value="Thioredoxin-like"/>
    <property type="match status" value="1"/>
</dbReference>
<evidence type="ECO:0000313" key="3">
    <source>
        <dbReference type="Proteomes" id="UP000002297"/>
    </source>
</evidence>